<dbReference type="RefSeq" id="WP_168047919.1">
    <property type="nucleotide sequence ID" value="NZ_JAATJR010000002.1"/>
</dbReference>
<sequence>MEIVNGYPCRDCTDVARAKRNIDPARPEQGVAPRPEGQKAGWVAGARAAGVPQRLLDLYA</sequence>
<comment type="caution">
    <text evidence="2">The sequence shown here is derived from an EMBL/GenBank/DDBJ whole genome shotgun (WGS) entry which is preliminary data.</text>
</comment>
<evidence type="ECO:0000313" key="3">
    <source>
        <dbReference type="Proteomes" id="UP000765160"/>
    </source>
</evidence>
<name>A0ABX1EU74_9PROT</name>
<evidence type="ECO:0000313" key="2">
    <source>
        <dbReference type="EMBL" id="NKE44170.1"/>
    </source>
</evidence>
<keyword evidence="3" id="KW-1185">Reference proteome</keyword>
<feature type="region of interest" description="Disordered" evidence="1">
    <location>
        <begin position="23"/>
        <end position="43"/>
    </location>
</feature>
<gene>
    <name evidence="2" type="ORF">HB662_05240</name>
</gene>
<dbReference type="Proteomes" id="UP000765160">
    <property type="component" value="Unassembled WGS sequence"/>
</dbReference>
<reference evidence="2 3" key="1">
    <citation type="submission" date="2020-03" db="EMBL/GenBank/DDBJ databases">
        <title>Roseomonas selenitidurans sp. nov. isolated from soil.</title>
        <authorList>
            <person name="Liu H."/>
        </authorList>
    </citation>
    <scope>NUCLEOTIDE SEQUENCE [LARGE SCALE GENOMIC DNA]</scope>
    <source>
        <strain evidence="2 3">JCM 15073</strain>
    </source>
</reference>
<accession>A0ABX1EU74</accession>
<organism evidence="2 3">
    <name type="scientific">Falsiroseomonas frigidaquae</name>
    <dbReference type="NCBI Taxonomy" id="487318"/>
    <lineage>
        <taxon>Bacteria</taxon>
        <taxon>Pseudomonadati</taxon>
        <taxon>Pseudomonadota</taxon>
        <taxon>Alphaproteobacteria</taxon>
        <taxon>Acetobacterales</taxon>
        <taxon>Roseomonadaceae</taxon>
        <taxon>Falsiroseomonas</taxon>
    </lineage>
</organism>
<protein>
    <submittedName>
        <fullName evidence="2">Uncharacterized protein</fullName>
    </submittedName>
</protein>
<proteinExistence type="predicted"/>
<evidence type="ECO:0000256" key="1">
    <source>
        <dbReference type="SAM" id="MobiDB-lite"/>
    </source>
</evidence>
<dbReference type="EMBL" id="JAAVTX010000002">
    <property type="protein sequence ID" value="NKE44170.1"/>
    <property type="molecule type" value="Genomic_DNA"/>
</dbReference>